<evidence type="ECO:0000256" key="1">
    <source>
        <dbReference type="SAM" id="MobiDB-lite"/>
    </source>
</evidence>
<evidence type="ECO:0000313" key="3">
    <source>
        <dbReference type="Proteomes" id="UP001060261"/>
    </source>
</evidence>
<gene>
    <name evidence="2" type="ORF">N0D28_05780</name>
</gene>
<feature type="compositionally biased region" description="Basic and acidic residues" evidence="1">
    <location>
        <begin position="46"/>
        <end position="74"/>
    </location>
</feature>
<dbReference type="RefSeq" id="WP_260561422.1">
    <property type="nucleotide sequence ID" value="NZ_BAABEC010000192.1"/>
</dbReference>
<protein>
    <submittedName>
        <fullName evidence="2">Uncharacterized protein</fullName>
    </submittedName>
</protein>
<organism evidence="2 3">
    <name type="scientific">Deinococcus rubellus</name>
    <dbReference type="NCBI Taxonomy" id="1889240"/>
    <lineage>
        <taxon>Bacteria</taxon>
        <taxon>Thermotogati</taxon>
        <taxon>Deinococcota</taxon>
        <taxon>Deinococci</taxon>
        <taxon>Deinococcales</taxon>
        <taxon>Deinococcaceae</taxon>
        <taxon>Deinococcus</taxon>
    </lineage>
</organism>
<proteinExistence type="predicted"/>
<dbReference type="Proteomes" id="UP001060261">
    <property type="component" value="Chromosome"/>
</dbReference>
<accession>A0ABY5YM17</accession>
<evidence type="ECO:0000313" key="2">
    <source>
        <dbReference type="EMBL" id="UWX65166.1"/>
    </source>
</evidence>
<name>A0ABY5YM17_9DEIO</name>
<dbReference type="EMBL" id="CP104213">
    <property type="protein sequence ID" value="UWX65166.1"/>
    <property type="molecule type" value="Genomic_DNA"/>
</dbReference>
<keyword evidence="3" id="KW-1185">Reference proteome</keyword>
<feature type="region of interest" description="Disordered" evidence="1">
    <location>
        <begin position="45"/>
        <end position="74"/>
    </location>
</feature>
<sequence>MSKNVSDLGYVSLWSAKVVTPTSATIARISPDALVTMSADVSSRMATDKAKHQSEMRPFEQPKETHQWMDRVKL</sequence>
<reference evidence="2" key="1">
    <citation type="submission" date="2022-09" db="EMBL/GenBank/DDBJ databases">
        <title>genome sequence of Deinococcus rubellus.</title>
        <authorList>
            <person name="Srinivasan S."/>
        </authorList>
    </citation>
    <scope>NUCLEOTIDE SEQUENCE</scope>
    <source>
        <strain evidence="2">Ant6</strain>
    </source>
</reference>